<protein>
    <submittedName>
        <fullName evidence="1">Uncharacterized protein</fullName>
    </submittedName>
</protein>
<organism evidence="1">
    <name type="scientific">Serratia marcescens</name>
    <dbReference type="NCBI Taxonomy" id="615"/>
    <lineage>
        <taxon>Bacteria</taxon>
        <taxon>Pseudomonadati</taxon>
        <taxon>Pseudomonadota</taxon>
        <taxon>Gammaproteobacteria</taxon>
        <taxon>Enterobacterales</taxon>
        <taxon>Yersiniaceae</taxon>
        <taxon>Serratia</taxon>
    </lineage>
</organism>
<dbReference type="AlphaFoldDB" id="A0A1C3HDY3"/>
<accession>A0A1C3HDY3</accession>
<sequence length="190" mass="20804">MSNTGETLINAIVSNNSLMAINNCPGVPAQMSRAVYGKTQDDSGAGTAIENNRDMQKNINTALGFSGANSETAVWHFMIGPPVHHFVVIPWYQHTAPHGRVYTVFMAYENRYSVGGYVQHTPPAPSAVKGYRTLWSVTDLGQMFSDLLTSATAWQTYFGAVGAAQANKITYWKYKVTSLDSAVANVNKYR</sequence>
<dbReference type="EMBL" id="LT575490">
    <property type="protein sequence ID" value="SAY43232.1"/>
    <property type="molecule type" value="Genomic_DNA"/>
</dbReference>
<gene>
    <name evidence="1" type="ORF">PWN146_01923</name>
</gene>
<proteinExistence type="predicted"/>
<evidence type="ECO:0000313" key="1">
    <source>
        <dbReference type="EMBL" id="SAY43232.1"/>
    </source>
</evidence>
<reference evidence="1" key="1">
    <citation type="submission" date="2016-05" db="EMBL/GenBank/DDBJ databases">
        <authorList>
            <person name="Cock P.J.A."/>
            <person name="Cock P.J.A."/>
        </authorList>
    </citation>
    <scope>NUCLEOTIDE SEQUENCE</scope>
    <source>
        <strain evidence="1">PWN146_assembly</strain>
    </source>
</reference>
<name>A0A1C3HDY3_SERMA</name>